<feature type="region of interest" description="Disordered" evidence="1">
    <location>
        <begin position="1"/>
        <end position="28"/>
    </location>
</feature>
<keyword evidence="3" id="KW-1185">Reference proteome</keyword>
<comment type="caution">
    <text evidence="2">The sequence shown here is derived from an EMBL/GenBank/DDBJ whole genome shotgun (WGS) entry which is preliminary data.</text>
</comment>
<feature type="non-terminal residue" evidence="2">
    <location>
        <position position="123"/>
    </location>
</feature>
<evidence type="ECO:0000313" key="2">
    <source>
        <dbReference type="EMBL" id="TRZ07559.1"/>
    </source>
</evidence>
<sequence>PSPPGLDWAGDRLKKAKGKPTVSAVEQKEHQKKADMEIIALLQDLVKALQFQLEEQKANTHFLQEGIRTGRATAHVLHEDLYHSVLLHPLIKAEYIYDGSTPYITTIEIPYTATELAKLKEEY</sequence>
<evidence type="ECO:0000256" key="1">
    <source>
        <dbReference type="SAM" id="MobiDB-lite"/>
    </source>
</evidence>
<reference evidence="2" key="1">
    <citation type="submission" date="2019-04" db="EMBL/GenBank/DDBJ databases">
        <title>Genome assembly of Zosterops borbonicus 15179.</title>
        <authorList>
            <person name="Leroy T."/>
            <person name="Anselmetti Y."/>
            <person name="Tilak M.-K."/>
            <person name="Nabholz B."/>
        </authorList>
    </citation>
    <scope>NUCLEOTIDE SEQUENCE</scope>
    <source>
        <strain evidence="2">HGM_15179</strain>
        <tissue evidence="2">Muscle</tissue>
    </source>
</reference>
<gene>
    <name evidence="2" type="ORF">HGM15179_019550</name>
</gene>
<feature type="non-terminal residue" evidence="2">
    <location>
        <position position="1"/>
    </location>
</feature>
<dbReference type="AlphaFoldDB" id="A0A8K1D7Y8"/>
<protein>
    <submittedName>
        <fullName evidence="2">Uncharacterized protein</fullName>
    </submittedName>
</protein>
<dbReference type="Proteomes" id="UP000796761">
    <property type="component" value="Unassembled WGS sequence"/>
</dbReference>
<dbReference type="EMBL" id="SWJQ01001728">
    <property type="protein sequence ID" value="TRZ07559.1"/>
    <property type="molecule type" value="Genomic_DNA"/>
</dbReference>
<accession>A0A8K1D7Y8</accession>
<evidence type="ECO:0000313" key="3">
    <source>
        <dbReference type="Proteomes" id="UP000796761"/>
    </source>
</evidence>
<proteinExistence type="predicted"/>
<dbReference type="OrthoDB" id="9218037at2759"/>
<organism evidence="2 3">
    <name type="scientific">Zosterops borbonicus</name>
    <dbReference type="NCBI Taxonomy" id="364589"/>
    <lineage>
        <taxon>Eukaryota</taxon>
        <taxon>Metazoa</taxon>
        <taxon>Chordata</taxon>
        <taxon>Craniata</taxon>
        <taxon>Vertebrata</taxon>
        <taxon>Euteleostomi</taxon>
        <taxon>Archelosauria</taxon>
        <taxon>Archosauria</taxon>
        <taxon>Dinosauria</taxon>
        <taxon>Saurischia</taxon>
        <taxon>Theropoda</taxon>
        <taxon>Coelurosauria</taxon>
        <taxon>Aves</taxon>
        <taxon>Neognathae</taxon>
        <taxon>Neoaves</taxon>
        <taxon>Telluraves</taxon>
        <taxon>Australaves</taxon>
        <taxon>Passeriformes</taxon>
        <taxon>Sylvioidea</taxon>
        <taxon>Zosteropidae</taxon>
        <taxon>Zosterops</taxon>
    </lineage>
</organism>
<name>A0A8K1D7Y8_9PASS</name>